<dbReference type="RefSeq" id="WP_379984600.1">
    <property type="nucleotide sequence ID" value="NZ_JADIKD010000012.1"/>
</dbReference>
<evidence type="ECO:0000256" key="1">
    <source>
        <dbReference type="SAM" id="Phobius"/>
    </source>
</evidence>
<dbReference type="InterPro" id="IPR025570">
    <property type="entry name" value="DUF4337"/>
</dbReference>
<keyword evidence="1" id="KW-0472">Membrane</keyword>
<proteinExistence type="predicted"/>
<organism evidence="2 3">
    <name type="scientific">Dyella koreensis</name>
    <dbReference type="NCBI Taxonomy" id="311235"/>
    <lineage>
        <taxon>Bacteria</taxon>
        <taxon>Pseudomonadati</taxon>
        <taxon>Pseudomonadota</taxon>
        <taxon>Gammaproteobacteria</taxon>
        <taxon>Lysobacterales</taxon>
        <taxon>Rhodanobacteraceae</taxon>
        <taxon>Dyella</taxon>
    </lineage>
</organism>
<keyword evidence="1" id="KW-1133">Transmembrane helix</keyword>
<evidence type="ECO:0000313" key="2">
    <source>
        <dbReference type="EMBL" id="MFK2919361.1"/>
    </source>
</evidence>
<dbReference type="Pfam" id="PF14235">
    <property type="entry name" value="DUF4337"/>
    <property type="match status" value="1"/>
</dbReference>
<sequence length="195" mass="21049">MPEEIEVDTDKLREAIAEEVEREGGNLLRTVALSTAVFAALAAITSLQAGSTANEALILKTEATALQAKASDAWAYYQAKGVKAAIVHNAQSAWSAADRTPPAKLAEDEARYLKEQHEIDTQARELEHERDAKSAEADHLMHQHHRYAESVALLQVGIALGAVAALTRKRPAWWASVALGLVGCALFAYAFFSGL</sequence>
<keyword evidence="3" id="KW-1185">Reference proteome</keyword>
<accession>A0ABW8K951</accession>
<dbReference type="EMBL" id="JADIKD010000012">
    <property type="protein sequence ID" value="MFK2919361.1"/>
    <property type="molecule type" value="Genomic_DNA"/>
</dbReference>
<evidence type="ECO:0000313" key="3">
    <source>
        <dbReference type="Proteomes" id="UP001620408"/>
    </source>
</evidence>
<name>A0ABW8K951_9GAMM</name>
<dbReference type="Proteomes" id="UP001620408">
    <property type="component" value="Unassembled WGS sequence"/>
</dbReference>
<comment type="caution">
    <text evidence="2">The sequence shown here is derived from an EMBL/GenBank/DDBJ whole genome shotgun (WGS) entry which is preliminary data.</text>
</comment>
<protein>
    <submittedName>
        <fullName evidence="2">DUF4337 domain-containing protein</fullName>
    </submittedName>
</protein>
<feature type="transmembrane region" description="Helical" evidence="1">
    <location>
        <begin position="147"/>
        <end position="166"/>
    </location>
</feature>
<feature type="transmembrane region" description="Helical" evidence="1">
    <location>
        <begin position="172"/>
        <end position="192"/>
    </location>
</feature>
<keyword evidence="1" id="KW-0812">Transmembrane</keyword>
<reference evidence="2 3" key="1">
    <citation type="submission" date="2020-10" db="EMBL/GenBank/DDBJ databases">
        <title>Phylogeny of dyella-like bacteria.</title>
        <authorList>
            <person name="Fu J."/>
        </authorList>
    </citation>
    <scope>NUCLEOTIDE SEQUENCE [LARGE SCALE GENOMIC DNA]</scope>
    <source>
        <strain evidence="2 3">BB4</strain>
    </source>
</reference>
<gene>
    <name evidence="2" type="ORF">ISS97_19010</name>
</gene>